<dbReference type="OrthoDB" id="10551736at2759"/>
<dbReference type="Proteomes" id="UP000603453">
    <property type="component" value="Unassembled WGS sequence"/>
</dbReference>
<keyword evidence="2" id="KW-1185">Reference proteome</keyword>
<sequence length="219" mass="25422">MYLPNLTQRLNLLLPQFEHVARLTIDSMIEHRNTSQSLHSLERRSDEALTFDPNKSLQLLTFSTNAPQNTSESFWSHLFSRVCRDPQNLSAMVNYEQCILDNVERFNQIRQRQDDANENLDEHPELDSVKYGLSKTFAATAVQNVGMHLLNFNLWIIRVFAAFLNHHQTRVNQRVTVKTIAPSNSSTDFDTLLSNIHKLKRQQCTLNEPELEELTSFNH</sequence>
<name>A0A8H7VH65_9FUNG</name>
<comment type="caution">
    <text evidence="1">The sequence shown here is derived from an EMBL/GenBank/DDBJ whole genome shotgun (WGS) entry which is preliminary data.</text>
</comment>
<organism evidence="1 2">
    <name type="scientific">Mucor saturninus</name>
    <dbReference type="NCBI Taxonomy" id="64648"/>
    <lineage>
        <taxon>Eukaryota</taxon>
        <taxon>Fungi</taxon>
        <taxon>Fungi incertae sedis</taxon>
        <taxon>Mucoromycota</taxon>
        <taxon>Mucoromycotina</taxon>
        <taxon>Mucoromycetes</taxon>
        <taxon>Mucorales</taxon>
        <taxon>Mucorineae</taxon>
        <taxon>Mucoraceae</taxon>
        <taxon>Mucor</taxon>
    </lineage>
</organism>
<dbReference type="EMBL" id="JAEPRD010000001">
    <property type="protein sequence ID" value="KAG2214374.1"/>
    <property type="molecule type" value="Genomic_DNA"/>
</dbReference>
<reference evidence="1" key="1">
    <citation type="submission" date="2020-12" db="EMBL/GenBank/DDBJ databases">
        <title>Metabolic potential, ecology and presence of endohyphal bacteria is reflected in genomic diversity of Mucoromycotina.</title>
        <authorList>
            <person name="Muszewska A."/>
            <person name="Okrasinska A."/>
            <person name="Steczkiewicz K."/>
            <person name="Drgas O."/>
            <person name="Orlowska M."/>
            <person name="Perlinska-Lenart U."/>
            <person name="Aleksandrzak-Piekarczyk T."/>
            <person name="Szatraj K."/>
            <person name="Zielenkiewicz U."/>
            <person name="Pilsyk S."/>
            <person name="Malc E."/>
            <person name="Mieczkowski P."/>
            <person name="Kruszewska J.S."/>
            <person name="Biernat P."/>
            <person name="Pawlowska J."/>
        </authorList>
    </citation>
    <scope>NUCLEOTIDE SEQUENCE</scope>
    <source>
        <strain evidence="1">WA0000017839</strain>
    </source>
</reference>
<proteinExistence type="predicted"/>
<gene>
    <name evidence="1" type="ORF">INT47_000930</name>
</gene>
<evidence type="ECO:0000313" key="1">
    <source>
        <dbReference type="EMBL" id="KAG2214374.1"/>
    </source>
</evidence>
<dbReference type="AlphaFoldDB" id="A0A8H7VH65"/>
<protein>
    <submittedName>
        <fullName evidence="1">Uncharacterized protein</fullName>
    </submittedName>
</protein>
<evidence type="ECO:0000313" key="2">
    <source>
        <dbReference type="Proteomes" id="UP000603453"/>
    </source>
</evidence>
<accession>A0A8H7VH65</accession>